<comment type="caution">
    <text evidence="1">The sequence shown here is derived from an EMBL/GenBank/DDBJ whole genome shotgun (WGS) entry which is preliminary data.</text>
</comment>
<proteinExistence type="predicted"/>
<keyword evidence="1" id="KW-0378">Hydrolase</keyword>
<gene>
    <name evidence="1" type="ORF">AN640_01735</name>
</gene>
<evidence type="ECO:0000313" key="2">
    <source>
        <dbReference type="Proteomes" id="UP000188637"/>
    </source>
</evidence>
<dbReference type="EMBL" id="LJHD01000259">
    <property type="protein sequence ID" value="ONI39578.1"/>
    <property type="molecule type" value="Genomic_DNA"/>
</dbReference>
<organism evidence="1 2">
    <name type="scientific">Candidatus Epulonipiscium fishelsonii</name>
    <dbReference type="NCBI Taxonomy" id="77094"/>
    <lineage>
        <taxon>Bacteria</taxon>
        <taxon>Bacillati</taxon>
        <taxon>Bacillota</taxon>
        <taxon>Clostridia</taxon>
        <taxon>Lachnospirales</taxon>
        <taxon>Lachnospiraceae</taxon>
        <taxon>Candidatus Epulonipiscium</taxon>
    </lineage>
</organism>
<accession>A0ACC8XB40</accession>
<keyword evidence="2" id="KW-1185">Reference proteome</keyword>
<sequence length="222" mass="24661">MKSNLSIIIVCLMIISPICEARIFPEPIGVQGKINADAVNVRSYPSLDSEIVKLLGNSKIQVFGRNDEWYKVQLDNTTGWIYQDYIQVNNNIPYVVAKGDEIVEYGMDFIGTPYVWGGNNLHNGVDCSGFTQQLFDTFDLEISRVSCNQANDGNIIKKADLQSGDLVFFDTDGVNNGSISHVGIYINEGQFLHADGTNGVMISDLGNPYYSRNYVKGVRIIE</sequence>
<evidence type="ECO:0000313" key="1">
    <source>
        <dbReference type="EMBL" id="ONI39578.1"/>
    </source>
</evidence>
<reference evidence="1" key="1">
    <citation type="submission" date="2016-08" db="EMBL/GenBank/DDBJ databases">
        <authorList>
            <person name="Ngugi D.K."/>
            <person name="Miyake S."/>
            <person name="Stingl U."/>
        </authorList>
    </citation>
    <scope>NUCLEOTIDE SEQUENCE</scope>
    <source>
        <strain evidence="1">SCG-D08WGA-EpuloA1</strain>
    </source>
</reference>
<dbReference type="Proteomes" id="UP000188637">
    <property type="component" value="Unassembled WGS sequence"/>
</dbReference>
<protein>
    <submittedName>
        <fullName evidence="1">Glycoside hydrolase</fullName>
    </submittedName>
</protein>
<name>A0ACC8XB40_9FIRM</name>